<dbReference type="AlphaFoldDB" id="A0A7J7LLN2"/>
<comment type="caution">
    <text evidence="6">The sequence shown here is derived from an EMBL/GenBank/DDBJ whole genome shotgun (WGS) entry which is preliminary data.</text>
</comment>
<comment type="subcellular location">
    <subcellularLocation>
        <location evidence="1">Nucleus</location>
    </subcellularLocation>
</comment>
<dbReference type="Proteomes" id="UP000541444">
    <property type="component" value="Unassembled WGS sequence"/>
</dbReference>
<evidence type="ECO:0000256" key="3">
    <source>
        <dbReference type="ARBA" id="ARBA00023163"/>
    </source>
</evidence>
<dbReference type="PROSITE" id="PS51293">
    <property type="entry name" value="SANT"/>
    <property type="match status" value="1"/>
</dbReference>
<evidence type="ECO:0000256" key="4">
    <source>
        <dbReference type="ARBA" id="ARBA00023242"/>
    </source>
</evidence>
<dbReference type="InterPro" id="IPR017884">
    <property type="entry name" value="SANT_dom"/>
</dbReference>
<dbReference type="GO" id="GO:0005634">
    <property type="term" value="C:nucleus"/>
    <property type="evidence" value="ECO:0007669"/>
    <property type="project" value="UniProtKB-SubCell"/>
</dbReference>
<sequence>MCSQPLGCFGLQMKSVEDDPVSGSITEDTSHDLFLGSSDIEDQQVLPRVGDEYQVKLLPLITDSGSLQFAEHDAEVGVKVAHSFAMGLPIPIMWKHDMNKVDYLDDAVNRNGTAETENGKGTSNIDPKLRLETLDLSLPIYQNFNLDLKYSSTILYPLPGSVGDPWSFIEQEGFLLGLYIFGKNLIQVKRFVGSREMGDVLSFYYGKFYRSEVYCRWSKRRKIRSKMYVDGQKIFTGWRQQKILSRLFIHVPMKCQMSLLEVSKKFEEGKISLEDYVSTLKASVGLNLLISAVGIGYGKNNDLLEPVKAVPVIPSRLKIPVGKACSSLTYGDIIKFISGDVRLSKARSNDLFWEAVWPRLLAREVLNKVALDPRLIELGNEATEASEENGWCTERKLDIDFEHLYNLRDSDDSSEESVNELDTSDMKLNGKVDTITSSPSMSMFEGVLSGHVVSVLKGESPCNVPDLSTFEMENNRDQQYASISAVHPAKIIKCQFRRRAKPATFNYLSPSTKRRRLTACSYAESSGTAIYFSPDTNENILTEVGLSEVKVSTSSSSKGSPVDIMEEDLKPQTLIDLNLPHVPLDFETYESLATNVEDDPSFQPEANQQPRTMNFETATDNASAEIHPVMMGRRQGTRNRPLTTKALEALACEFLTTKPKPRRRGMGEVLLEGSIENPLRRRGRRVRKATLRILDSEVEETFDEKCNSSSYAISKAQGVWTERVS</sequence>
<dbReference type="InterPro" id="IPR009057">
    <property type="entry name" value="Homeodomain-like_sf"/>
</dbReference>
<keyword evidence="7" id="KW-1185">Reference proteome</keyword>
<keyword evidence="3" id="KW-0804">Transcription</keyword>
<proteinExistence type="predicted"/>
<dbReference type="PANTHER" id="PTHR13859:SF11">
    <property type="entry name" value="GRUNGE, ISOFORM J"/>
    <property type="match status" value="1"/>
</dbReference>
<keyword evidence="2" id="KW-0805">Transcription regulation</keyword>
<evidence type="ECO:0000256" key="1">
    <source>
        <dbReference type="ARBA" id="ARBA00004123"/>
    </source>
</evidence>
<evidence type="ECO:0000259" key="5">
    <source>
        <dbReference type="PROSITE" id="PS51293"/>
    </source>
</evidence>
<dbReference type="Pfam" id="PF25826">
    <property type="entry name" value="DUF7952"/>
    <property type="match status" value="1"/>
</dbReference>
<name>A0A7J7LLN2_9MAGN</name>
<evidence type="ECO:0000313" key="6">
    <source>
        <dbReference type="EMBL" id="KAF6143581.1"/>
    </source>
</evidence>
<dbReference type="Pfam" id="PF24662">
    <property type="entry name" value="DUF7650"/>
    <property type="match status" value="1"/>
</dbReference>
<dbReference type="EMBL" id="JACGCM010002203">
    <property type="protein sequence ID" value="KAF6143581.1"/>
    <property type="molecule type" value="Genomic_DNA"/>
</dbReference>
<gene>
    <name evidence="6" type="ORF">GIB67_023240</name>
</gene>
<feature type="domain" description="SANT" evidence="5">
    <location>
        <begin position="161"/>
        <end position="212"/>
    </location>
</feature>
<dbReference type="SUPFAM" id="SSF46689">
    <property type="entry name" value="Homeodomain-like"/>
    <property type="match status" value="1"/>
</dbReference>
<dbReference type="InterPro" id="IPR056067">
    <property type="entry name" value="DUF7650"/>
</dbReference>
<evidence type="ECO:0000313" key="7">
    <source>
        <dbReference type="Proteomes" id="UP000541444"/>
    </source>
</evidence>
<organism evidence="6 7">
    <name type="scientific">Kingdonia uniflora</name>
    <dbReference type="NCBI Taxonomy" id="39325"/>
    <lineage>
        <taxon>Eukaryota</taxon>
        <taxon>Viridiplantae</taxon>
        <taxon>Streptophyta</taxon>
        <taxon>Embryophyta</taxon>
        <taxon>Tracheophyta</taxon>
        <taxon>Spermatophyta</taxon>
        <taxon>Magnoliopsida</taxon>
        <taxon>Ranunculales</taxon>
        <taxon>Circaeasteraceae</taxon>
        <taxon>Kingdonia</taxon>
    </lineage>
</organism>
<dbReference type="GO" id="GO:0003714">
    <property type="term" value="F:transcription corepressor activity"/>
    <property type="evidence" value="ECO:0007669"/>
    <property type="project" value="TreeGrafter"/>
</dbReference>
<evidence type="ECO:0000256" key="2">
    <source>
        <dbReference type="ARBA" id="ARBA00023015"/>
    </source>
</evidence>
<accession>A0A7J7LLN2</accession>
<dbReference type="PANTHER" id="PTHR13859">
    <property type="entry name" value="ATROPHIN-RELATED"/>
    <property type="match status" value="1"/>
</dbReference>
<dbReference type="InterPro" id="IPR057712">
    <property type="entry name" value="DUF7952"/>
</dbReference>
<keyword evidence="4" id="KW-0539">Nucleus</keyword>
<protein>
    <recommendedName>
        <fullName evidence="5">SANT domain-containing protein</fullName>
    </recommendedName>
</protein>
<dbReference type="OrthoDB" id="6147534at2759"/>
<reference evidence="6 7" key="1">
    <citation type="journal article" date="2020" name="IScience">
        <title>Genome Sequencing of the Endangered Kingdonia uniflora (Circaeasteraceae, Ranunculales) Reveals Potential Mechanisms of Evolutionary Specialization.</title>
        <authorList>
            <person name="Sun Y."/>
            <person name="Deng T."/>
            <person name="Zhang A."/>
            <person name="Moore M.J."/>
            <person name="Landis J.B."/>
            <person name="Lin N."/>
            <person name="Zhang H."/>
            <person name="Zhang X."/>
            <person name="Huang J."/>
            <person name="Zhang X."/>
            <person name="Sun H."/>
            <person name="Wang H."/>
        </authorList>
    </citation>
    <scope>NUCLEOTIDE SEQUENCE [LARGE SCALE GENOMIC DNA]</scope>
    <source>
        <strain evidence="6">TB1705</strain>
        <tissue evidence="6">Leaf</tissue>
    </source>
</reference>